<evidence type="ECO:0000256" key="10">
    <source>
        <dbReference type="ARBA" id="ARBA00023014"/>
    </source>
</evidence>
<dbReference type="Gene3D" id="1.10.15.40">
    <property type="entry name" value="Electron transport complex subunit B, putative Fe-S cluster"/>
    <property type="match status" value="1"/>
</dbReference>
<evidence type="ECO:0000256" key="3">
    <source>
        <dbReference type="ARBA" id="ARBA00022485"/>
    </source>
</evidence>
<evidence type="ECO:0000259" key="12">
    <source>
        <dbReference type="PROSITE" id="PS51379"/>
    </source>
</evidence>
<evidence type="ECO:0000313" key="15">
    <source>
        <dbReference type="Proteomes" id="UP001624684"/>
    </source>
</evidence>
<dbReference type="EMBL" id="JBJJXE010000001">
    <property type="protein sequence ID" value="MFL1731652.1"/>
    <property type="molecule type" value="Genomic_DNA"/>
</dbReference>
<dbReference type="Pfam" id="PF04060">
    <property type="entry name" value="FeS"/>
    <property type="match status" value="1"/>
</dbReference>
<dbReference type="InterPro" id="IPR017896">
    <property type="entry name" value="4Fe4S_Fe-S-bd"/>
</dbReference>
<keyword evidence="9" id="KW-0408">Iron</keyword>
<gene>
    <name evidence="14" type="ORF">ACJHVH_01360</name>
</gene>
<dbReference type="InterPro" id="IPR010207">
    <property type="entry name" value="Elect_transpt_cplx_RnfB/RsxB"/>
</dbReference>
<dbReference type="Pfam" id="PF14697">
    <property type="entry name" value="Fer4_21"/>
    <property type="match status" value="1"/>
</dbReference>
<dbReference type="PROSITE" id="PS51379">
    <property type="entry name" value="4FE4S_FER_2"/>
    <property type="match status" value="2"/>
</dbReference>
<dbReference type="PANTHER" id="PTHR42859">
    <property type="entry name" value="OXIDOREDUCTASE"/>
    <property type="match status" value="1"/>
</dbReference>
<dbReference type="RefSeq" id="WP_249097521.1">
    <property type="nucleotide sequence ID" value="NZ_JAMBAQ010000001.1"/>
</dbReference>
<evidence type="ECO:0000256" key="6">
    <source>
        <dbReference type="ARBA" id="ARBA00022737"/>
    </source>
</evidence>
<name>A0ABW8U818_9GAMM</name>
<evidence type="ECO:0000256" key="1">
    <source>
        <dbReference type="ARBA" id="ARBA00022448"/>
    </source>
</evidence>
<keyword evidence="7" id="KW-1278">Translocase</keyword>
<dbReference type="Proteomes" id="UP001624684">
    <property type="component" value="Unassembled WGS sequence"/>
</dbReference>
<dbReference type="PANTHER" id="PTHR42859:SF3">
    <property type="entry name" value="ION-TRANSLOCATING OXIDOREDUCTASE COMPLEX SUBUNIT B"/>
    <property type="match status" value="1"/>
</dbReference>
<accession>A0ABW8U818</accession>
<evidence type="ECO:0000313" key="14">
    <source>
        <dbReference type="EMBL" id="MFL1731652.1"/>
    </source>
</evidence>
<dbReference type="NCBIfam" id="TIGR01944">
    <property type="entry name" value="rnfB"/>
    <property type="match status" value="1"/>
</dbReference>
<proteinExistence type="predicted"/>
<evidence type="ECO:0000256" key="8">
    <source>
        <dbReference type="ARBA" id="ARBA00022982"/>
    </source>
</evidence>
<organism evidence="14 15">
    <name type="scientific">Moraxella oculi</name>
    <dbReference type="NCBI Taxonomy" id="2940516"/>
    <lineage>
        <taxon>Bacteria</taxon>
        <taxon>Pseudomonadati</taxon>
        <taxon>Pseudomonadota</taxon>
        <taxon>Gammaproteobacteria</taxon>
        <taxon>Moraxellales</taxon>
        <taxon>Moraxellaceae</taxon>
        <taxon>Moraxella</taxon>
    </lineage>
</organism>
<dbReference type="InterPro" id="IPR017900">
    <property type="entry name" value="4Fe4S_Fe_S_CS"/>
</dbReference>
<feature type="domain" description="4Fe-4S ferredoxin-type" evidence="12">
    <location>
        <begin position="148"/>
        <end position="177"/>
    </location>
</feature>
<evidence type="ECO:0000256" key="5">
    <source>
        <dbReference type="ARBA" id="ARBA00022723"/>
    </source>
</evidence>
<evidence type="ECO:0000256" key="7">
    <source>
        <dbReference type="ARBA" id="ARBA00022967"/>
    </source>
</evidence>
<dbReference type="PROSITE" id="PS00198">
    <property type="entry name" value="4FE4S_FER_1"/>
    <property type="match status" value="2"/>
</dbReference>
<keyword evidence="1" id="KW-0813">Transport</keyword>
<dbReference type="InterPro" id="IPR007202">
    <property type="entry name" value="4Fe-4S_dom"/>
</dbReference>
<evidence type="ECO:0000256" key="2">
    <source>
        <dbReference type="ARBA" id="ARBA00022475"/>
    </source>
</evidence>
<feature type="domain" description="4Fe-4S ferredoxin-type" evidence="12">
    <location>
        <begin position="118"/>
        <end position="147"/>
    </location>
</feature>
<reference evidence="14 15" key="1">
    <citation type="submission" date="2024-11" db="EMBL/GenBank/DDBJ databases">
        <title>First Report of Moraxella oculi in Brazil in an Infectious Bovine Keratoconjunctivitis Outbreak.</title>
        <authorList>
            <person name="Carvalho C.V."/>
            <person name="Domingues R."/>
            <person name="Coutinho C."/>
            <person name="Honorio N.T.B.S."/>
            <person name="Faza D.R.L.R."/>
            <person name="Carvalho W.A."/>
            <person name="Machado A.B.F."/>
            <person name="Martins M.F."/>
            <person name="Gaspar E.B."/>
        </authorList>
    </citation>
    <scope>NUCLEOTIDE SEQUENCE [LARGE SCALE GENOMIC DNA]</scope>
    <source>
        <strain evidence="14 15">2117LE</strain>
    </source>
</reference>
<dbReference type="PROSITE" id="PS51656">
    <property type="entry name" value="4FE4S"/>
    <property type="match status" value="1"/>
</dbReference>
<evidence type="ECO:0000256" key="11">
    <source>
        <dbReference type="ARBA" id="ARBA00023136"/>
    </source>
</evidence>
<keyword evidence="3" id="KW-0004">4Fe-4S</keyword>
<dbReference type="InterPro" id="IPR050294">
    <property type="entry name" value="RnfB_subfamily"/>
</dbReference>
<keyword evidence="10" id="KW-0411">Iron-sulfur</keyword>
<protein>
    <submittedName>
        <fullName evidence="14">RnfABCDGE type electron transport complex subunit B</fullName>
    </submittedName>
</protein>
<evidence type="ECO:0000259" key="13">
    <source>
        <dbReference type="PROSITE" id="PS51656"/>
    </source>
</evidence>
<keyword evidence="8" id="KW-0249">Electron transport</keyword>
<keyword evidence="15" id="KW-1185">Reference proteome</keyword>
<evidence type="ECO:0000256" key="4">
    <source>
        <dbReference type="ARBA" id="ARBA00022519"/>
    </source>
</evidence>
<evidence type="ECO:0000256" key="9">
    <source>
        <dbReference type="ARBA" id="ARBA00023004"/>
    </source>
</evidence>
<keyword evidence="5" id="KW-0479">Metal-binding</keyword>
<keyword evidence="6" id="KW-0677">Repeat</keyword>
<dbReference type="SUPFAM" id="SSF54862">
    <property type="entry name" value="4Fe-4S ferredoxins"/>
    <property type="match status" value="1"/>
</dbReference>
<keyword evidence="11" id="KW-0472">Membrane</keyword>
<feature type="domain" description="4Fe-4S" evidence="13">
    <location>
        <begin position="32"/>
        <end position="96"/>
    </location>
</feature>
<sequence>MSTNKSQHSNPENITHRLEDLPVLFDPLKLNELDDDMRIRIAQIDQTLPQTQCGLCGHHDGCLPYAHGIIVNDESPNLCVPGGQAVTNKIADILNIPTKPAAPSKWRIDKHTSRPIEVRAIIRESDCIGCTKCIPACPVDAIIGTAKHMHSIITDLCTGCELCLAPCPVDCIDLVEHPRLLSEEMRQFEQTHLKKRYHHHLNRIENGIKQGIKPVVSTVESAMANVISTNKTATSIDEYAAKNTIAAAKLRTQIKKITKQLSVRNDENLQKKLSQLTLELQNLND</sequence>
<dbReference type="Gene3D" id="3.30.70.20">
    <property type="match status" value="1"/>
</dbReference>
<comment type="caution">
    <text evidence="14">The sequence shown here is derived from an EMBL/GenBank/DDBJ whole genome shotgun (WGS) entry which is preliminary data.</text>
</comment>
<keyword evidence="4" id="KW-0997">Cell inner membrane</keyword>
<keyword evidence="2" id="KW-1003">Cell membrane</keyword>